<gene>
    <name evidence="1" type="ORF">BCB44BAC_00483</name>
</gene>
<reference evidence="1 2" key="1">
    <citation type="submission" date="2016-08" db="EMBL/GenBank/DDBJ databases">
        <authorList>
            <person name="Loux V."/>
            <person name="Rue O."/>
        </authorList>
    </citation>
    <scope>NUCLEOTIDE SEQUENCE [LARGE SCALE GENOMIC DNA]</scope>
    <source>
        <strain evidence="1 2">AFSSA_08CEB44bac</strain>
    </source>
</reference>
<comment type="caution">
    <text evidence="1">The sequence shown here is derived from an EMBL/GenBank/DDBJ whole genome shotgun (WGS) entry which is preliminary data.</text>
</comment>
<organism evidence="1 2">
    <name type="scientific">Bacillus cytotoxicus</name>
    <dbReference type="NCBI Taxonomy" id="580165"/>
    <lineage>
        <taxon>Bacteria</taxon>
        <taxon>Bacillati</taxon>
        <taxon>Bacillota</taxon>
        <taxon>Bacilli</taxon>
        <taxon>Bacillales</taxon>
        <taxon>Bacillaceae</taxon>
        <taxon>Bacillus</taxon>
        <taxon>Bacillus cereus group</taxon>
    </lineage>
</organism>
<name>A0AAX2CCB3_9BACI</name>
<proteinExistence type="predicted"/>
<protein>
    <submittedName>
        <fullName evidence="1">Uncharacterized protein</fullName>
    </submittedName>
</protein>
<evidence type="ECO:0000313" key="2">
    <source>
        <dbReference type="Proteomes" id="UP000242164"/>
    </source>
</evidence>
<accession>A0AAX2CCB3</accession>
<sequence length="13" mass="1688">MLSTKRMRFQYQV</sequence>
<evidence type="ECO:0000313" key="1">
    <source>
        <dbReference type="EMBL" id="SCL84049.1"/>
    </source>
</evidence>
<dbReference type="EMBL" id="FMIK01000014">
    <property type="protein sequence ID" value="SCL84049.1"/>
    <property type="molecule type" value="Genomic_DNA"/>
</dbReference>
<dbReference type="Proteomes" id="UP000242164">
    <property type="component" value="Unassembled WGS sequence"/>
</dbReference>